<comment type="similarity">
    <text evidence="2">Belongs to the NAD(P)-dependent epimerase/dehydratase family. Dihydroflavonol-4-reductase subfamily.</text>
</comment>
<dbReference type="GO" id="GO:0008168">
    <property type="term" value="F:methyltransferase activity"/>
    <property type="evidence" value="ECO:0007669"/>
    <property type="project" value="InterPro"/>
</dbReference>
<dbReference type="eggNOG" id="KOG1502">
    <property type="taxonomic scope" value="Eukaryota"/>
</dbReference>
<dbReference type="InterPro" id="IPR036291">
    <property type="entry name" value="NAD(P)-bd_dom_sf"/>
</dbReference>
<organism evidence="4 5">
    <name type="scientific">Fomitopsis schrenkii</name>
    <name type="common">Brown rot fungus</name>
    <dbReference type="NCBI Taxonomy" id="2126942"/>
    <lineage>
        <taxon>Eukaryota</taxon>
        <taxon>Fungi</taxon>
        <taxon>Dikarya</taxon>
        <taxon>Basidiomycota</taxon>
        <taxon>Agaricomycotina</taxon>
        <taxon>Agaricomycetes</taxon>
        <taxon>Polyporales</taxon>
        <taxon>Fomitopsis</taxon>
    </lineage>
</organism>
<dbReference type="GO" id="GO:0032259">
    <property type="term" value="P:methylation"/>
    <property type="evidence" value="ECO:0007669"/>
    <property type="project" value="InterPro"/>
</dbReference>
<dbReference type="GO" id="GO:0016616">
    <property type="term" value="F:oxidoreductase activity, acting on the CH-OH group of donors, NAD or NADP as acceptor"/>
    <property type="evidence" value="ECO:0007669"/>
    <property type="project" value="TreeGrafter"/>
</dbReference>
<dbReference type="SUPFAM" id="SSF51735">
    <property type="entry name" value="NAD(P)-binding Rossmann-fold domains"/>
    <property type="match status" value="1"/>
</dbReference>
<dbReference type="OrthoDB" id="2735536at2759"/>
<evidence type="ECO:0000256" key="1">
    <source>
        <dbReference type="ARBA" id="ARBA00023002"/>
    </source>
</evidence>
<dbReference type="Gene3D" id="3.40.50.720">
    <property type="entry name" value="NAD(P)-binding Rossmann-like Domain"/>
    <property type="match status" value="1"/>
</dbReference>
<keyword evidence="1" id="KW-0560">Oxidoreductase</keyword>
<dbReference type="Proteomes" id="UP000015241">
    <property type="component" value="Unassembled WGS sequence"/>
</dbReference>
<feature type="domain" description="NAD-dependent epimerase/dehydratase" evidence="3">
    <location>
        <begin position="9"/>
        <end position="257"/>
    </location>
</feature>
<dbReference type="EMBL" id="KE504194">
    <property type="protein sequence ID" value="EPS96111.1"/>
    <property type="molecule type" value="Genomic_DNA"/>
</dbReference>
<accession>S8DS87</accession>
<dbReference type="InParanoid" id="S8DS87"/>
<dbReference type="STRING" id="743788.S8DS87"/>
<reference evidence="4 5" key="1">
    <citation type="journal article" date="2012" name="Science">
        <title>The Paleozoic origin of enzymatic lignin decomposition reconstructed from 31 fungal genomes.</title>
        <authorList>
            <person name="Floudas D."/>
            <person name="Binder M."/>
            <person name="Riley R."/>
            <person name="Barry K."/>
            <person name="Blanchette R.A."/>
            <person name="Henrissat B."/>
            <person name="Martinez A.T."/>
            <person name="Otillar R."/>
            <person name="Spatafora J.W."/>
            <person name="Yadav J.S."/>
            <person name="Aerts A."/>
            <person name="Benoit I."/>
            <person name="Boyd A."/>
            <person name="Carlson A."/>
            <person name="Copeland A."/>
            <person name="Coutinho P.M."/>
            <person name="de Vries R.P."/>
            <person name="Ferreira P."/>
            <person name="Findley K."/>
            <person name="Foster B."/>
            <person name="Gaskell J."/>
            <person name="Glotzer D."/>
            <person name="Gorecki P."/>
            <person name="Heitman J."/>
            <person name="Hesse C."/>
            <person name="Hori C."/>
            <person name="Igarashi K."/>
            <person name="Jurgens J.A."/>
            <person name="Kallen N."/>
            <person name="Kersten P."/>
            <person name="Kohler A."/>
            <person name="Kuees U."/>
            <person name="Kumar T.K.A."/>
            <person name="Kuo A."/>
            <person name="LaButti K."/>
            <person name="Larrondo L.F."/>
            <person name="Lindquist E."/>
            <person name="Ling A."/>
            <person name="Lombard V."/>
            <person name="Lucas S."/>
            <person name="Lundell T."/>
            <person name="Martin R."/>
            <person name="McLaughlin D.J."/>
            <person name="Morgenstern I."/>
            <person name="Morin E."/>
            <person name="Murat C."/>
            <person name="Nagy L.G."/>
            <person name="Nolan M."/>
            <person name="Ohm R.A."/>
            <person name="Patyshakuliyeva A."/>
            <person name="Rokas A."/>
            <person name="Ruiz-Duenas F.J."/>
            <person name="Sabat G."/>
            <person name="Salamov A."/>
            <person name="Samejima M."/>
            <person name="Schmutz J."/>
            <person name="Slot J.C."/>
            <person name="St John F."/>
            <person name="Stenlid J."/>
            <person name="Sun H."/>
            <person name="Sun S."/>
            <person name="Syed K."/>
            <person name="Tsang A."/>
            <person name="Wiebenga A."/>
            <person name="Young D."/>
            <person name="Pisabarro A."/>
            <person name="Eastwood D.C."/>
            <person name="Martin F."/>
            <person name="Cullen D."/>
            <person name="Grigoriev I.V."/>
            <person name="Hibbett D.S."/>
        </authorList>
    </citation>
    <scope>NUCLEOTIDE SEQUENCE</scope>
    <source>
        <strain evidence="5">FP-58527</strain>
    </source>
</reference>
<sequence>MPAVTSRRALVTGANGFVAMWLVRKLLERGFSVRGTVRSASKVEQLKQVFAEFGDKFEGTIVEDITKEGAFDEAVKDVDLIEHTAAPVHLGAVEPDEQIIPAVSGTLRVLEAALAHGASVKRVVYTSTCGAVRESLPAPKRFSEADWNERAVAEASNVLAEHAAWEFVGKHEGRIAWDLVVCNPPWIFGPTLQPVGAPEQLNESMKFWFNAVIKGVELSGNPLKKEWYSQFGMTWIDVRDVAEALIVVAEKEKAGGERIIISQGPWKGQDLLNAARKFYPNIPPGDETYEPEKATHLTTFDTSKADRLLGLKYLSLDESTHDIIEQFKGKGWI</sequence>
<evidence type="ECO:0000313" key="4">
    <source>
        <dbReference type="EMBL" id="EPS96111.1"/>
    </source>
</evidence>
<dbReference type="InterPro" id="IPR050425">
    <property type="entry name" value="NAD(P)_dehydrat-like"/>
</dbReference>
<gene>
    <name evidence="4" type="ORF">FOMPIDRAFT_93263</name>
</gene>
<dbReference type="HOGENOM" id="CLU_007383_9_2_1"/>
<dbReference type="FunCoup" id="S8DS87">
    <property type="interactions" value="60"/>
</dbReference>
<name>S8DS87_FOMSC</name>
<dbReference type="PANTHER" id="PTHR10366:SF564">
    <property type="entry name" value="STEROL-4-ALPHA-CARBOXYLATE 3-DEHYDROGENASE, DECARBOXYLATING"/>
    <property type="match status" value="1"/>
</dbReference>
<dbReference type="InterPro" id="IPR002052">
    <property type="entry name" value="DNA_methylase_N6_adenine_CS"/>
</dbReference>
<dbReference type="GO" id="GO:0003676">
    <property type="term" value="F:nucleic acid binding"/>
    <property type="evidence" value="ECO:0007669"/>
    <property type="project" value="InterPro"/>
</dbReference>
<evidence type="ECO:0000313" key="5">
    <source>
        <dbReference type="Proteomes" id="UP000015241"/>
    </source>
</evidence>
<evidence type="ECO:0000256" key="2">
    <source>
        <dbReference type="ARBA" id="ARBA00023445"/>
    </source>
</evidence>
<proteinExistence type="inferred from homology"/>
<dbReference type="PANTHER" id="PTHR10366">
    <property type="entry name" value="NAD DEPENDENT EPIMERASE/DEHYDRATASE"/>
    <property type="match status" value="1"/>
</dbReference>
<dbReference type="AlphaFoldDB" id="S8DS87"/>
<keyword evidence="5" id="KW-1185">Reference proteome</keyword>
<dbReference type="Pfam" id="PF01370">
    <property type="entry name" value="Epimerase"/>
    <property type="match status" value="1"/>
</dbReference>
<evidence type="ECO:0000259" key="3">
    <source>
        <dbReference type="Pfam" id="PF01370"/>
    </source>
</evidence>
<protein>
    <submittedName>
        <fullName evidence="4">NAD-binding protein</fullName>
    </submittedName>
</protein>
<dbReference type="PROSITE" id="PS00092">
    <property type="entry name" value="N6_MTASE"/>
    <property type="match status" value="1"/>
</dbReference>
<dbReference type="InterPro" id="IPR001509">
    <property type="entry name" value="Epimerase_deHydtase"/>
</dbReference>